<dbReference type="AlphaFoldDB" id="A0A0D6MHV3"/>
<evidence type="ECO:0000313" key="1">
    <source>
        <dbReference type="EMBL" id="GAN53229.1"/>
    </source>
</evidence>
<comment type="caution">
    <text evidence="1">The sequence shown here is derived from an EMBL/GenBank/DDBJ whole genome shotgun (WGS) entry which is preliminary data.</text>
</comment>
<dbReference type="Proteomes" id="UP000032679">
    <property type="component" value="Unassembled WGS sequence"/>
</dbReference>
<gene>
    <name evidence="1" type="ORF">Tasa_009_024</name>
</gene>
<organism evidence="1 2">
    <name type="scientific">Tanticharoenia sakaeratensis NBRC 103193</name>
    <dbReference type="NCBI Taxonomy" id="1231623"/>
    <lineage>
        <taxon>Bacteria</taxon>
        <taxon>Pseudomonadati</taxon>
        <taxon>Pseudomonadota</taxon>
        <taxon>Alphaproteobacteria</taxon>
        <taxon>Acetobacterales</taxon>
        <taxon>Acetobacteraceae</taxon>
        <taxon>Tanticharoenia</taxon>
    </lineage>
</organism>
<evidence type="ECO:0000313" key="2">
    <source>
        <dbReference type="Proteomes" id="UP000032679"/>
    </source>
</evidence>
<accession>A0A0D6MHV3</accession>
<reference evidence="1 2" key="1">
    <citation type="submission" date="2012-10" db="EMBL/GenBank/DDBJ databases">
        <title>Genome sequencing of Tanticharoenia sakaeratensis NBRC 103193.</title>
        <authorList>
            <person name="Azuma Y."/>
            <person name="Hadano H."/>
            <person name="Hirakawa H."/>
            <person name="Matsushita K."/>
        </authorList>
    </citation>
    <scope>NUCLEOTIDE SEQUENCE [LARGE SCALE GENOMIC DNA]</scope>
    <source>
        <strain evidence="1 2">NBRC 103193</strain>
    </source>
</reference>
<dbReference type="EMBL" id="BALE01000009">
    <property type="protein sequence ID" value="GAN53229.1"/>
    <property type="molecule type" value="Genomic_DNA"/>
</dbReference>
<keyword evidence="2" id="KW-1185">Reference proteome</keyword>
<sequence length="112" mass="11654">MAATAISPAMAQSTWTAAQCGAEPKVPTVSTTNVSQYNASVDAVQAYDHAARIYNACVNQHAQQEETAISEDARTKIARIQSGSTAVQKRIGANFAALAQQLSAGAHKLGGH</sequence>
<proteinExistence type="predicted"/>
<dbReference type="OrthoDB" id="7278546at2"/>
<dbReference type="STRING" id="1231623.Tasa_009_024"/>
<name>A0A0D6MHV3_9PROT</name>
<protein>
    <submittedName>
        <fullName evidence="1">Uncharacterized protein</fullName>
    </submittedName>
</protein>